<proteinExistence type="predicted"/>
<evidence type="ECO:0000256" key="1">
    <source>
        <dbReference type="ARBA" id="ARBA00022448"/>
    </source>
</evidence>
<dbReference type="PROSITE" id="PS51352">
    <property type="entry name" value="THIOREDOXIN_2"/>
    <property type="match status" value="1"/>
</dbReference>
<sequence length="104" mass="11311">MTTIVVTDQTFDTEVNQSNLPVVVDFWAEWCGPCKQIAPILEELSNKMGNQIKVVTIDADSNPDTANKVGIRGLYPPALKHHPKATLQTSPVSLDPGVPCLKVN</sequence>
<evidence type="ECO:0000313" key="6">
    <source>
        <dbReference type="EMBL" id="MTJ06042.1"/>
    </source>
</evidence>
<evidence type="ECO:0000256" key="3">
    <source>
        <dbReference type="ARBA" id="ARBA00023157"/>
    </source>
</evidence>
<dbReference type="CDD" id="cd02947">
    <property type="entry name" value="TRX_family"/>
    <property type="match status" value="1"/>
</dbReference>
<keyword evidence="1" id="KW-0813">Transport</keyword>
<dbReference type="InterPro" id="IPR017937">
    <property type="entry name" value="Thioredoxin_CS"/>
</dbReference>
<evidence type="ECO:0000256" key="4">
    <source>
        <dbReference type="ARBA" id="ARBA00023284"/>
    </source>
</evidence>
<gene>
    <name evidence="6" type="ORF">FH759_15345</name>
</gene>
<dbReference type="PROSITE" id="PS00194">
    <property type="entry name" value="THIOREDOXIN_1"/>
    <property type="match status" value="1"/>
</dbReference>
<dbReference type="GO" id="GO:0005737">
    <property type="term" value="C:cytoplasm"/>
    <property type="evidence" value="ECO:0007669"/>
    <property type="project" value="TreeGrafter"/>
</dbReference>
<evidence type="ECO:0000256" key="2">
    <source>
        <dbReference type="ARBA" id="ARBA00022982"/>
    </source>
</evidence>
<organism evidence="6 7">
    <name type="scientific">Sediminimonas qiaohouensis</name>
    <dbReference type="NCBI Taxonomy" id="552061"/>
    <lineage>
        <taxon>Bacteria</taxon>
        <taxon>Pseudomonadati</taxon>
        <taxon>Pseudomonadota</taxon>
        <taxon>Alphaproteobacteria</taxon>
        <taxon>Rhodobacterales</taxon>
        <taxon>Roseobacteraceae</taxon>
        <taxon>Sediminimonas</taxon>
    </lineage>
</organism>
<keyword evidence="3" id="KW-1015">Disulfide bond</keyword>
<dbReference type="InterPro" id="IPR036249">
    <property type="entry name" value="Thioredoxin-like_sf"/>
</dbReference>
<dbReference type="Pfam" id="PF00085">
    <property type="entry name" value="Thioredoxin"/>
    <property type="match status" value="1"/>
</dbReference>
<dbReference type="PANTHER" id="PTHR45663">
    <property type="entry name" value="GEO12009P1"/>
    <property type="match status" value="1"/>
</dbReference>
<keyword evidence="2" id="KW-0249">Electron transport</keyword>
<reference evidence="6 7" key="1">
    <citation type="submission" date="2019-06" db="EMBL/GenBank/DDBJ databases">
        <title>Enrichment of Autotrophic Halophilic Microorganisms from Red Sea Brine Pool Using Microbial Electrosynthesis System.</title>
        <authorList>
            <person name="Alqahtani M.F."/>
            <person name="Bajracharya S."/>
            <person name="Katuri K.P."/>
            <person name="Ali M."/>
            <person name="Saikaly P.E."/>
        </authorList>
    </citation>
    <scope>NUCLEOTIDE SEQUENCE [LARGE SCALE GENOMIC DNA]</scope>
    <source>
        <strain evidence="6">MES6</strain>
    </source>
</reference>
<dbReference type="Gene3D" id="3.40.30.10">
    <property type="entry name" value="Glutaredoxin"/>
    <property type="match status" value="1"/>
</dbReference>
<dbReference type="RefSeq" id="WP_273251329.1">
    <property type="nucleotide sequence ID" value="NZ_VENJ01000034.1"/>
</dbReference>
<evidence type="ECO:0000259" key="5">
    <source>
        <dbReference type="PROSITE" id="PS51352"/>
    </source>
</evidence>
<keyword evidence="4" id="KW-0676">Redox-active center</keyword>
<dbReference type="InterPro" id="IPR013766">
    <property type="entry name" value="Thioredoxin_domain"/>
</dbReference>
<dbReference type="SUPFAM" id="SSF52833">
    <property type="entry name" value="Thioredoxin-like"/>
    <property type="match status" value="1"/>
</dbReference>
<dbReference type="GO" id="GO:0015035">
    <property type="term" value="F:protein-disulfide reductase activity"/>
    <property type="evidence" value="ECO:0007669"/>
    <property type="project" value="TreeGrafter"/>
</dbReference>
<dbReference type="AlphaFoldDB" id="A0A7C9LQC8"/>
<evidence type="ECO:0000313" key="7">
    <source>
        <dbReference type="Proteomes" id="UP000483078"/>
    </source>
</evidence>
<comment type="caution">
    <text evidence="6">The sequence shown here is derived from an EMBL/GenBank/DDBJ whole genome shotgun (WGS) entry which is preliminary data.</text>
</comment>
<accession>A0A7C9LQC8</accession>
<dbReference type="Proteomes" id="UP000483078">
    <property type="component" value="Unassembled WGS sequence"/>
</dbReference>
<feature type="domain" description="Thioredoxin" evidence="5">
    <location>
        <begin position="1"/>
        <end position="104"/>
    </location>
</feature>
<protein>
    <submittedName>
        <fullName evidence="6">Thioredoxin</fullName>
    </submittedName>
</protein>
<dbReference type="EMBL" id="VENJ01000034">
    <property type="protein sequence ID" value="MTJ06042.1"/>
    <property type="molecule type" value="Genomic_DNA"/>
</dbReference>
<name>A0A7C9LQC8_9RHOB</name>
<dbReference type="PANTHER" id="PTHR45663:SF11">
    <property type="entry name" value="GEO12009P1"/>
    <property type="match status" value="1"/>
</dbReference>